<comment type="caution">
    <text evidence="17">The sequence shown here is derived from an EMBL/GenBank/DDBJ whole genome shotgun (WGS) entry which is preliminary data.</text>
</comment>
<keyword evidence="14" id="KW-0917">Virion maturation</keyword>
<keyword evidence="4" id="KW-0540">Nuclease</keyword>
<dbReference type="GO" id="GO:0005524">
    <property type="term" value="F:ATP binding"/>
    <property type="evidence" value="ECO:0007669"/>
    <property type="project" value="UniProtKB-KW"/>
</dbReference>
<dbReference type="AlphaFoldDB" id="A0A2P4X095"/>
<dbReference type="PANTHER" id="PTHR42648:SF11">
    <property type="entry name" value="TRANSPOSON TY4-P GAG-POL POLYPROTEIN"/>
    <property type="match status" value="1"/>
</dbReference>
<keyword evidence="13" id="KW-0239">DNA-directed DNA polymerase</keyword>
<evidence type="ECO:0000256" key="3">
    <source>
        <dbReference type="ARBA" id="ARBA00022670"/>
    </source>
</evidence>
<evidence type="ECO:0000256" key="9">
    <source>
        <dbReference type="ARBA" id="ARBA00022840"/>
    </source>
</evidence>
<gene>
    <name evidence="17" type="ORF">PHPALM_36326</name>
</gene>
<dbReference type="InterPro" id="IPR001584">
    <property type="entry name" value="Integrase_cat-core"/>
</dbReference>
<evidence type="ECO:0000256" key="12">
    <source>
        <dbReference type="ARBA" id="ARBA00022918"/>
    </source>
</evidence>
<keyword evidence="13" id="KW-0808">Transferase</keyword>
<dbReference type="GO" id="GO:0003676">
    <property type="term" value="F:nucleic acid binding"/>
    <property type="evidence" value="ECO:0007669"/>
    <property type="project" value="InterPro"/>
</dbReference>
<dbReference type="GO" id="GO:0008270">
    <property type="term" value="F:zinc ion binding"/>
    <property type="evidence" value="ECO:0007669"/>
    <property type="project" value="InterPro"/>
</dbReference>
<evidence type="ECO:0000259" key="16">
    <source>
        <dbReference type="PROSITE" id="PS50994"/>
    </source>
</evidence>
<evidence type="ECO:0000256" key="14">
    <source>
        <dbReference type="ARBA" id="ARBA00023113"/>
    </source>
</evidence>
<keyword evidence="18" id="KW-1185">Reference proteome</keyword>
<evidence type="ECO:0000256" key="13">
    <source>
        <dbReference type="ARBA" id="ARBA00022932"/>
    </source>
</evidence>
<proteinExistence type="predicted"/>
<dbReference type="InterPro" id="IPR039537">
    <property type="entry name" value="Retrotran_Ty1/copia-like"/>
</dbReference>
<keyword evidence="15" id="KW-0233">DNA recombination</keyword>
<keyword evidence="8" id="KW-0378">Hydrolase</keyword>
<keyword evidence="5" id="KW-0479">Metal-binding</keyword>
<dbReference type="GO" id="GO:0015074">
    <property type="term" value="P:DNA integration"/>
    <property type="evidence" value="ECO:0007669"/>
    <property type="project" value="UniProtKB-KW"/>
</dbReference>
<evidence type="ECO:0000256" key="4">
    <source>
        <dbReference type="ARBA" id="ARBA00022722"/>
    </source>
</evidence>
<comment type="function">
    <text evidence="1">The aspartyl protease (PR) mediates the proteolytic cleavages of the Gag and Gag-Pol polyproteins after assembly of the VLP.</text>
</comment>
<dbReference type="EMBL" id="NCKW01020124">
    <property type="protein sequence ID" value="POM58965.1"/>
    <property type="molecule type" value="Genomic_DNA"/>
</dbReference>
<dbReference type="InterPro" id="IPR001878">
    <property type="entry name" value="Znf_CCHC"/>
</dbReference>
<keyword evidence="11" id="KW-0229">DNA integration</keyword>
<organism evidence="17 18">
    <name type="scientific">Phytophthora palmivora</name>
    <dbReference type="NCBI Taxonomy" id="4796"/>
    <lineage>
        <taxon>Eukaryota</taxon>
        <taxon>Sar</taxon>
        <taxon>Stramenopiles</taxon>
        <taxon>Oomycota</taxon>
        <taxon>Peronosporomycetes</taxon>
        <taxon>Peronosporales</taxon>
        <taxon>Peronosporaceae</taxon>
        <taxon>Phytophthora</taxon>
    </lineage>
</organism>
<evidence type="ECO:0000256" key="7">
    <source>
        <dbReference type="ARBA" id="ARBA00022759"/>
    </source>
</evidence>
<dbReference type="GO" id="GO:0004519">
    <property type="term" value="F:endonuclease activity"/>
    <property type="evidence" value="ECO:0007669"/>
    <property type="project" value="UniProtKB-KW"/>
</dbReference>
<dbReference type="PROSITE" id="PS50994">
    <property type="entry name" value="INTEGRASE"/>
    <property type="match status" value="1"/>
</dbReference>
<keyword evidence="13" id="KW-0548">Nucleotidyltransferase</keyword>
<dbReference type="InterPro" id="IPR012337">
    <property type="entry name" value="RNaseH-like_sf"/>
</dbReference>
<evidence type="ECO:0000256" key="11">
    <source>
        <dbReference type="ARBA" id="ARBA00022908"/>
    </source>
</evidence>
<dbReference type="Proteomes" id="UP000237271">
    <property type="component" value="Unassembled WGS sequence"/>
</dbReference>
<dbReference type="SUPFAM" id="SSF57756">
    <property type="entry name" value="Retrovirus zinc finger-like domains"/>
    <property type="match status" value="1"/>
</dbReference>
<dbReference type="GO" id="GO:0006508">
    <property type="term" value="P:proteolysis"/>
    <property type="evidence" value="ECO:0007669"/>
    <property type="project" value="UniProtKB-KW"/>
</dbReference>
<name>A0A2P4X095_9STRA</name>
<dbReference type="InterPro" id="IPR025724">
    <property type="entry name" value="GAG-pre-integrase_dom"/>
</dbReference>
<keyword evidence="3" id="KW-0645">Protease</keyword>
<dbReference type="InterPro" id="IPR054722">
    <property type="entry name" value="PolX-like_BBD"/>
</dbReference>
<dbReference type="InterPro" id="IPR036397">
    <property type="entry name" value="RNaseH_sf"/>
</dbReference>
<evidence type="ECO:0000256" key="1">
    <source>
        <dbReference type="ARBA" id="ARBA00002180"/>
    </source>
</evidence>
<reference evidence="17 18" key="1">
    <citation type="journal article" date="2017" name="Genome Biol. Evol.">
        <title>Phytophthora megakarya and P. palmivora, closely related causal agents of cacao black pod rot, underwent increases in genome sizes and gene numbers by different mechanisms.</title>
        <authorList>
            <person name="Ali S.S."/>
            <person name="Shao J."/>
            <person name="Lary D.J."/>
            <person name="Kronmiller B."/>
            <person name="Shen D."/>
            <person name="Strem M.D."/>
            <person name="Amoako-Attah I."/>
            <person name="Akrofi A.Y."/>
            <person name="Begoude B.A."/>
            <person name="Ten Hoopen G.M."/>
            <person name="Coulibaly K."/>
            <person name="Kebe B.I."/>
            <person name="Melnick R.L."/>
            <person name="Guiltinan M.J."/>
            <person name="Tyler B.M."/>
            <person name="Meinhardt L.W."/>
            <person name="Bailey B.A."/>
        </authorList>
    </citation>
    <scope>NUCLEOTIDE SEQUENCE [LARGE SCALE GENOMIC DNA]</scope>
    <source>
        <strain evidence="18">sbr112.9</strain>
    </source>
</reference>
<dbReference type="GO" id="GO:0003964">
    <property type="term" value="F:RNA-directed DNA polymerase activity"/>
    <property type="evidence" value="ECO:0007669"/>
    <property type="project" value="UniProtKB-KW"/>
</dbReference>
<dbReference type="Gene3D" id="3.30.420.10">
    <property type="entry name" value="Ribonuclease H-like superfamily/Ribonuclease H"/>
    <property type="match status" value="1"/>
</dbReference>
<dbReference type="SUPFAM" id="SSF53098">
    <property type="entry name" value="Ribonuclease H-like"/>
    <property type="match status" value="1"/>
</dbReference>
<keyword evidence="10" id="KW-0460">Magnesium</keyword>
<keyword evidence="2" id="KW-1188">Viral release from host cell</keyword>
<dbReference type="GO" id="GO:0003887">
    <property type="term" value="F:DNA-directed DNA polymerase activity"/>
    <property type="evidence" value="ECO:0007669"/>
    <property type="project" value="UniProtKB-KW"/>
</dbReference>
<dbReference type="Pfam" id="PF00098">
    <property type="entry name" value="zf-CCHC"/>
    <property type="match status" value="1"/>
</dbReference>
<accession>A0A2P4X095</accession>
<evidence type="ECO:0000256" key="10">
    <source>
        <dbReference type="ARBA" id="ARBA00022842"/>
    </source>
</evidence>
<evidence type="ECO:0000256" key="2">
    <source>
        <dbReference type="ARBA" id="ARBA00022612"/>
    </source>
</evidence>
<feature type="domain" description="Integrase catalytic" evidence="16">
    <location>
        <begin position="226"/>
        <end position="370"/>
    </location>
</feature>
<dbReference type="PANTHER" id="PTHR42648">
    <property type="entry name" value="TRANSPOSASE, PUTATIVE-RELATED"/>
    <property type="match status" value="1"/>
</dbReference>
<evidence type="ECO:0000256" key="5">
    <source>
        <dbReference type="ARBA" id="ARBA00022723"/>
    </source>
</evidence>
<dbReference type="GO" id="GO:0006310">
    <property type="term" value="P:DNA recombination"/>
    <property type="evidence" value="ECO:0007669"/>
    <property type="project" value="UniProtKB-KW"/>
</dbReference>
<dbReference type="OrthoDB" id="114470at2759"/>
<evidence type="ECO:0000256" key="15">
    <source>
        <dbReference type="ARBA" id="ARBA00023172"/>
    </source>
</evidence>
<keyword evidence="12" id="KW-0695">RNA-directed DNA polymerase</keyword>
<protein>
    <recommendedName>
        <fullName evidence="16">Integrase catalytic domain-containing protein</fullName>
    </recommendedName>
</protein>
<keyword evidence="6" id="KW-0547">Nucleotide-binding</keyword>
<keyword evidence="9" id="KW-0067">ATP-binding</keyword>
<evidence type="ECO:0000256" key="8">
    <source>
        <dbReference type="ARBA" id="ARBA00022801"/>
    </source>
</evidence>
<evidence type="ECO:0000313" key="17">
    <source>
        <dbReference type="EMBL" id="POM58965.1"/>
    </source>
</evidence>
<dbReference type="GO" id="GO:0008233">
    <property type="term" value="F:peptidase activity"/>
    <property type="evidence" value="ECO:0007669"/>
    <property type="project" value="UniProtKB-KW"/>
</dbReference>
<dbReference type="Pfam" id="PF22936">
    <property type="entry name" value="Pol_BBD"/>
    <property type="match status" value="1"/>
</dbReference>
<dbReference type="Gene3D" id="4.10.60.10">
    <property type="entry name" value="Zinc finger, CCHC-type"/>
    <property type="match status" value="1"/>
</dbReference>
<sequence length="370" mass="41344">MLDVLKGAEETVARGNYFKCDQIGHMKRDCPSKNDGFDNDAAFGEGRGSTSRMTPCREDLFDIEGTVSGIEVTIADGKNLWVAGQGTVKLTSLNGKHINMKEVLYIPGLDIRLLSVEKVAERGLIVKIQRSSCAIWSKTCAIVSGRKIGKAYMVDCEQEEARFVEYAGTDSKWELWHARLGHPSENAMTKTQRITNGTPIVCSRIKTLCGGCKRGKQTVTPFPSRSECKPPHVVELVHTAVMRPMKTVSNGGSRYVLTFVDHFSKFVVVYFLKSYHEVVAKLAEFRAFSDYQFGERLKCLLSDNGTELVNKKVAALCSRNGIMHQRTVPYSPQQNGVVERMNCTIIEKARSMLYYKGVSAKWWAEAQQCT</sequence>
<evidence type="ECO:0000256" key="6">
    <source>
        <dbReference type="ARBA" id="ARBA00022741"/>
    </source>
</evidence>
<keyword evidence="7" id="KW-0255">Endonuclease</keyword>
<evidence type="ECO:0000313" key="18">
    <source>
        <dbReference type="Proteomes" id="UP000237271"/>
    </source>
</evidence>
<dbReference type="InterPro" id="IPR036875">
    <property type="entry name" value="Znf_CCHC_sf"/>
</dbReference>
<dbReference type="Pfam" id="PF00665">
    <property type="entry name" value="rve"/>
    <property type="match status" value="1"/>
</dbReference>
<dbReference type="Pfam" id="PF13976">
    <property type="entry name" value="gag_pre-integrs"/>
    <property type="match status" value="1"/>
</dbReference>